<keyword evidence="2" id="KW-0808">Transferase</keyword>
<evidence type="ECO:0000313" key="2">
    <source>
        <dbReference type="EMBL" id="CQR74556.1"/>
    </source>
</evidence>
<gene>
    <name evidence="2" type="ORF">SpAn4DRAFT_1018</name>
</gene>
<dbReference type="Proteomes" id="UP000049855">
    <property type="component" value="Unassembled WGS sequence"/>
</dbReference>
<dbReference type="Gene3D" id="3.40.630.30">
    <property type="match status" value="1"/>
</dbReference>
<dbReference type="PROSITE" id="PS51186">
    <property type="entry name" value="GNAT"/>
    <property type="match status" value="1"/>
</dbReference>
<dbReference type="Pfam" id="PF00583">
    <property type="entry name" value="Acetyltransf_1"/>
    <property type="match status" value="1"/>
</dbReference>
<reference evidence="3" key="1">
    <citation type="submission" date="2015-03" db="EMBL/GenBank/DDBJ databases">
        <authorList>
            <person name="Nijsse Bart"/>
        </authorList>
    </citation>
    <scope>NUCLEOTIDE SEQUENCE [LARGE SCALE GENOMIC DNA]</scope>
</reference>
<dbReference type="InterPro" id="IPR016181">
    <property type="entry name" value="Acyl_CoA_acyltransferase"/>
</dbReference>
<feature type="domain" description="N-acetyltransferase" evidence="1">
    <location>
        <begin position="3"/>
        <end position="197"/>
    </location>
</feature>
<dbReference type="GO" id="GO:0016747">
    <property type="term" value="F:acyltransferase activity, transferring groups other than amino-acyl groups"/>
    <property type="evidence" value="ECO:0007669"/>
    <property type="project" value="InterPro"/>
</dbReference>
<organism evidence="2 3">
    <name type="scientific">Sporomusa ovata</name>
    <dbReference type="NCBI Taxonomy" id="2378"/>
    <lineage>
        <taxon>Bacteria</taxon>
        <taxon>Bacillati</taxon>
        <taxon>Bacillota</taxon>
        <taxon>Negativicutes</taxon>
        <taxon>Selenomonadales</taxon>
        <taxon>Sporomusaceae</taxon>
        <taxon>Sporomusa</taxon>
    </lineage>
</organism>
<dbReference type="SUPFAM" id="SSF55729">
    <property type="entry name" value="Acyl-CoA N-acyltransferases (Nat)"/>
    <property type="match status" value="1"/>
</dbReference>
<dbReference type="InterPro" id="IPR000182">
    <property type="entry name" value="GNAT_dom"/>
</dbReference>
<evidence type="ECO:0000313" key="3">
    <source>
        <dbReference type="Proteomes" id="UP000049855"/>
    </source>
</evidence>
<proteinExistence type="predicted"/>
<dbReference type="EMBL" id="CTRP01000014">
    <property type="protein sequence ID" value="CQR74556.1"/>
    <property type="molecule type" value="Genomic_DNA"/>
</dbReference>
<name>A0A0U1L4E4_9FIRM</name>
<sequence length="197" mass="22983">MNIEIRKLMPDLLDDYLYFFENVAHEDNEAEDRCYCVCWCSDDHREGKDFSSPEKRRNYAIQYINSGIIKGYLAYYDGQVVGWCNANKKSDCLNCISWLRFMTSVNATDPNPDNKVKSIFCFTIAPDMRRKGIAAQLLERVCKDAADDGFDYVEAYPNIEFVNVFRDFMGPVDMYKNCGFIIYEKTEHGIVMRKQLK</sequence>
<protein>
    <submittedName>
        <fullName evidence="2">GCN5-related N-acetyltransferase</fullName>
    </submittedName>
</protein>
<keyword evidence="3" id="KW-1185">Reference proteome</keyword>
<accession>A0A0U1L4E4</accession>
<dbReference type="RefSeq" id="WP_021170540.1">
    <property type="nucleotide sequence ID" value="NZ_CTRP01000014.1"/>
</dbReference>
<dbReference type="CDD" id="cd04301">
    <property type="entry name" value="NAT_SF"/>
    <property type="match status" value="1"/>
</dbReference>
<dbReference type="AlphaFoldDB" id="A0A0U1L4E4"/>
<evidence type="ECO:0000259" key="1">
    <source>
        <dbReference type="PROSITE" id="PS51186"/>
    </source>
</evidence>